<gene>
    <name evidence="4" type="ORF">CA267_009935</name>
</gene>
<reference evidence="5" key="1">
    <citation type="submission" date="2014-12" db="EMBL/GenBank/DDBJ databases">
        <title>Complete genome sequence of a multi-drug resistant Klebsiella pneumoniae.</title>
        <authorList>
            <person name="Hua X."/>
            <person name="Chen Q."/>
            <person name="Li X."/>
            <person name="Feng Y."/>
            <person name="Ruan Z."/>
            <person name="Yu Y."/>
        </authorList>
    </citation>
    <scope>NUCLEOTIDE SEQUENCE [LARGE SCALE GENOMIC DNA]</scope>
    <source>
        <strain evidence="5">5.12</strain>
    </source>
</reference>
<evidence type="ECO:0000313" key="4">
    <source>
        <dbReference type="EMBL" id="QJR81076.1"/>
    </source>
</evidence>
<evidence type="ECO:0000259" key="3">
    <source>
        <dbReference type="PROSITE" id="PS01124"/>
    </source>
</evidence>
<dbReference type="PANTHER" id="PTHR43436">
    <property type="entry name" value="ARAC-FAMILY TRANSCRIPTIONAL REGULATOR"/>
    <property type="match status" value="1"/>
</dbReference>
<dbReference type="InterPro" id="IPR009057">
    <property type="entry name" value="Homeodomain-like_sf"/>
</dbReference>
<keyword evidence="5" id="KW-1185">Reference proteome</keyword>
<name>A0A6M4MFV6_9ALTE</name>
<protein>
    <submittedName>
        <fullName evidence="4">Helix-turn-helix transcriptional regulator</fullName>
    </submittedName>
</protein>
<dbReference type="SMART" id="SM00342">
    <property type="entry name" value="HTH_ARAC"/>
    <property type="match status" value="1"/>
</dbReference>
<dbReference type="AlphaFoldDB" id="A0A6M4MFV6"/>
<dbReference type="GO" id="GO:0043565">
    <property type="term" value="F:sequence-specific DNA binding"/>
    <property type="evidence" value="ECO:0007669"/>
    <property type="project" value="InterPro"/>
</dbReference>
<dbReference type="RefSeq" id="WP_075607630.1">
    <property type="nucleotide sequence ID" value="NZ_CP052766.1"/>
</dbReference>
<dbReference type="KEGG" id="apel:CA267_009935"/>
<sequence length="111" mass="12503">MKDTPTKCVSVAIQKLRRDYDQSVTVEELAKLARMSVSSFHAHFKAVTKMSPLQFQKFVRLVEARTLMISQHLDAATTAHKFGYESASQFSREDARMFGNPPARDIAGIKV</sequence>
<dbReference type="PROSITE" id="PS01124">
    <property type="entry name" value="HTH_ARAC_FAMILY_2"/>
    <property type="match status" value="1"/>
</dbReference>
<evidence type="ECO:0000256" key="2">
    <source>
        <dbReference type="ARBA" id="ARBA00023163"/>
    </source>
</evidence>
<dbReference type="GO" id="GO:0003700">
    <property type="term" value="F:DNA-binding transcription factor activity"/>
    <property type="evidence" value="ECO:0007669"/>
    <property type="project" value="InterPro"/>
</dbReference>
<reference evidence="4 5" key="2">
    <citation type="submission" date="2020-04" db="EMBL/GenBank/DDBJ databases">
        <title>Complete genome sequence of Alteromonas pelagimontana 5.12T.</title>
        <authorList>
            <person name="Sinha R.K."/>
            <person name="Krishnan K.P."/>
            <person name="Kurian J.P."/>
        </authorList>
    </citation>
    <scope>NUCLEOTIDE SEQUENCE [LARGE SCALE GENOMIC DNA]</scope>
    <source>
        <strain evidence="4 5">5.12</strain>
    </source>
</reference>
<dbReference type="Pfam" id="PF12833">
    <property type="entry name" value="HTH_18"/>
    <property type="match status" value="1"/>
</dbReference>
<keyword evidence="2" id="KW-0804">Transcription</keyword>
<keyword evidence="1" id="KW-0805">Transcription regulation</keyword>
<proteinExistence type="predicted"/>
<accession>A0A6M4MFV6</accession>
<dbReference type="PANTHER" id="PTHR43436:SF1">
    <property type="entry name" value="TRANSCRIPTIONAL REGULATORY PROTEIN"/>
    <property type="match status" value="1"/>
</dbReference>
<dbReference type="InterPro" id="IPR018060">
    <property type="entry name" value="HTH_AraC"/>
</dbReference>
<organism evidence="4 5">
    <name type="scientific">Alteromonas pelagimontana</name>
    <dbReference type="NCBI Taxonomy" id="1858656"/>
    <lineage>
        <taxon>Bacteria</taxon>
        <taxon>Pseudomonadati</taxon>
        <taxon>Pseudomonadota</taxon>
        <taxon>Gammaproteobacteria</taxon>
        <taxon>Alteromonadales</taxon>
        <taxon>Alteromonadaceae</taxon>
        <taxon>Alteromonas/Salinimonas group</taxon>
        <taxon>Alteromonas</taxon>
    </lineage>
</organism>
<feature type="domain" description="HTH araC/xylS-type" evidence="3">
    <location>
        <begin position="10"/>
        <end position="108"/>
    </location>
</feature>
<dbReference type="SUPFAM" id="SSF46689">
    <property type="entry name" value="Homeodomain-like"/>
    <property type="match status" value="2"/>
</dbReference>
<evidence type="ECO:0000313" key="5">
    <source>
        <dbReference type="Proteomes" id="UP000219285"/>
    </source>
</evidence>
<dbReference type="Proteomes" id="UP000219285">
    <property type="component" value="Chromosome"/>
</dbReference>
<dbReference type="EMBL" id="CP052766">
    <property type="protein sequence ID" value="QJR81076.1"/>
    <property type="molecule type" value="Genomic_DNA"/>
</dbReference>
<dbReference type="Gene3D" id="1.10.10.60">
    <property type="entry name" value="Homeodomain-like"/>
    <property type="match status" value="1"/>
</dbReference>
<evidence type="ECO:0000256" key="1">
    <source>
        <dbReference type="ARBA" id="ARBA00023015"/>
    </source>
</evidence>